<sequence length="292" mass="33416">MILKIDEDDYYVSKVINSLGQKNKDLKSDVINALRIAPTSPDLDAFLQAALSGVSHFKKLEFPIDEEDVLALMLITLFISINDPVPLLIRNIDNPCKQIMILFDRQTSKINFAIEPRNSPSSVIKILLGNRLGKPHLVYKGLDYEDLETSCPMNLQFEESFLDISYLLLVVHLGKLDAPDLSNSDWCSKKTNDPLCRLSTRWSLMTESQKKERLIDVASSFHLVSHQEIEEKNSIDKLCDRFETDASVINDRIGYELESYKTLSPHIYSFLKNGLTVLKNYCFILRRRGQEL</sequence>
<accession>A0A081NFI2</accession>
<keyword evidence="2" id="KW-1185">Reference proteome</keyword>
<evidence type="ECO:0000313" key="2">
    <source>
        <dbReference type="Proteomes" id="UP000028073"/>
    </source>
</evidence>
<dbReference type="AlphaFoldDB" id="A0A081NFI2"/>
<proteinExistence type="predicted"/>
<organism evidence="1 2">
    <name type="scientific">Endozoicomonas numazuensis</name>
    <dbReference type="NCBI Taxonomy" id="1137799"/>
    <lineage>
        <taxon>Bacteria</taxon>
        <taxon>Pseudomonadati</taxon>
        <taxon>Pseudomonadota</taxon>
        <taxon>Gammaproteobacteria</taxon>
        <taxon>Oceanospirillales</taxon>
        <taxon>Endozoicomonadaceae</taxon>
        <taxon>Endozoicomonas</taxon>
    </lineage>
</organism>
<evidence type="ECO:0000313" key="1">
    <source>
        <dbReference type="EMBL" id="KEQ17205.1"/>
    </source>
</evidence>
<dbReference type="EMBL" id="JOKH01000003">
    <property type="protein sequence ID" value="KEQ17205.1"/>
    <property type="molecule type" value="Genomic_DNA"/>
</dbReference>
<protein>
    <submittedName>
        <fullName evidence="1">Uncharacterized protein</fullName>
    </submittedName>
</protein>
<comment type="caution">
    <text evidence="1">The sequence shown here is derived from an EMBL/GenBank/DDBJ whole genome shotgun (WGS) entry which is preliminary data.</text>
</comment>
<name>A0A081NFI2_9GAMM</name>
<gene>
    <name evidence="1" type="ORF">GZ78_15315</name>
</gene>
<reference evidence="1 2" key="1">
    <citation type="submission" date="2014-06" db="EMBL/GenBank/DDBJ databases">
        <title>Whole Genome Sequences of Three Symbiotic Endozoicomonas Bacteria.</title>
        <authorList>
            <person name="Neave M.J."/>
            <person name="Apprill A."/>
            <person name="Voolstra C.R."/>
        </authorList>
    </citation>
    <scope>NUCLEOTIDE SEQUENCE [LARGE SCALE GENOMIC DNA]</scope>
    <source>
        <strain evidence="1 2">DSM 25634</strain>
    </source>
</reference>
<dbReference type="Proteomes" id="UP000028073">
    <property type="component" value="Unassembled WGS sequence"/>
</dbReference>